<reference evidence="2 3" key="1">
    <citation type="submission" date="2018-04" db="EMBL/GenBank/DDBJ databases">
        <title>Pedobacter chongqingensis sp. nov., isolated from a rottenly hemp rope.</title>
        <authorList>
            <person name="Cai Y."/>
        </authorList>
    </citation>
    <scope>NUCLEOTIDE SEQUENCE [LARGE SCALE GENOMIC DNA]</scope>
    <source>
        <strain evidence="2 3">FJ4-8</strain>
    </source>
</reference>
<dbReference type="PANTHER" id="PTHR43198:SF2">
    <property type="entry name" value="SI:CH1073-67J19.1-RELATED"/>
    <property type="match status" value="1"/>
</dbReference>
<organism evidence="2 3">
    <name type="scientific">Pararcticibacter amylolyticus</name>
    <dbReference type="NCBI Taxonomy" id="2173175"/>
    <lineage>
        <taxon>Bacteria</taxon>
        <taxon>Pseudomonadati</taxon>
        <taxon>Bacteroidota</taxon>
        <taxon>Sphingobacteriia</taxon>
        <taxon>Sphingobacteriales</taxon>
        <taxon>Sphingobacteriaceae</taxon>
        <taxon>Pararcticibacter</taxon>
    </lineage>
</organism>
<dbReference type="Pfam" id="PF03070">
    <property type="entry name" value="TENA_THI-4"/>
    <property type="match status" value="1"/>
</dbReference>
<keyword evidence="3" id="KW-1185">Reference proteome</keyword>
<accession>A0A2U2PJT2</accession>
<feature type="domain" description="Thiaminase-2/PQQC" evidence="1">
    <location>
        <begin position="9"/>
        <end position="210"/>
    </location>
</feature>
<evidence type="ECO:0000313" key="2">
    <source>
        <dbReference type="EMBL" id="PWG81666.1"/>
    </source>
</evidence>
<dbReference type="InterPro" id="IPR050967">
    <property type="entry name" value="Thiamine_Salvage_TenA"/>
</dbReference>
<dbReference type="OrthoDB" id="34166at2"/>
<dbReference type="PANTHER" id="PTHR43198">
    <property type="entry name" value="BIFUNCTIONAL TH2 PROTEIN"/>
    <property type="match status" value="1"/>
</dbReference>
<sequence length="220" mass="25462">MKWSEITWKESEPVYIRIISMPFIRGLIDGTLPPEKFKFYIGQDSNYLEHFGRALSLIASRVPAPYMLDYIRFSEGAIVVENALHSGYFEQYGMVSSVAISPACQYYTSFLLSNASLAPVETAMAALLPCFWIYKKVGDYIYSLSDNEDNPYHTWINTYAGEEFGILVEKAIHICDQVAEECTASRREEMTRAFLTASRLEWLFWDSAWRLETWDNMMDR</sequence>
<dbReference type="Proteomes" id="UP000245647">
    <property type="component" value="Unassembled WGS sequence"/>
</dbReference>
<dbReference type="Gene3D" id="1.20.910.10">
    <property type="entry name" value="Heme oxygenase-like"/>
    <property type="match status" value="1"/>
</dbReference>
<comment type="caution">
    <text evidence="2">The sequence shown here is derived from an EMBL/GenBank/DDBJ whole genome shotgun (WGS) entry which is preliminary data.</text>
</comment>
<dbReference type="InterPro" id="IPR004305">
    <property type="entry name" value="Thiaminase-2/PQQC"/>
</dbReference>
<protein>
    <submittedName>
        <fullName evidence="2">Thiaminase II</fullName>
    </submittedName>
</protein>
<name>A0A2U2PJT2_9SPHI</name>
<dbReference type="CDD" id="cd19365">
    <property type="entry name" value="TenA_C-like"/>
    <property type="match status" value="1"/>
</dbReference>
<dbReference type="AlphaFoldDB" id="A0A2U2PJT2"/>
<dbReference type="EMBL" id="QEAS01000003">
    <property type="protein sequence ID" value="PWG81666.1"/>
    <property type="molecule type" value="Genomic_DNA"/>
</dbReference>
<dbReference type="RefSeq" id="WP_109414612.1">
    <property type="nucleotide sequence ID" value="NZ_QEAS01000003.1"/>
</dbReference>
<proteinExistence type="predicted"/>
<gene>
    <name evidence="2" type="ORF">DDR33_04645</name>
</gene>
<dbReference type="GO" id="GO:0005829">
    <property type="term" value="C:cytosol"/>
    <property type="evidence" value="ECO:0007669"/>
    <property type="project" value="TreeGrafter"/>
</dbReference>
<dbReference type="InterPro" id="IPR016084">
    <property type="entry name" value="Haem_Oase-like_multi-hlx"/>
</dbReference>
<evidence type="ECO:0000313" key="3">
    <source>
        <dbReference type="Proteomes" id="UP000245647"/>
    </source>
</evidence>
<evidence type="ECO:0000259" key="1">
    <source>
        <dbReference type="Pfam" id="PF03070"/>
    </source>
</evidence>
<dbReference type="SUPFAM" id="SSF48613">
    <property type="entry name" value="Heme oxygenase-like"/>
    <property type="match status" value="1"/>
</dbReference>